<dbReference type="OrthoDB" id="10486824at2759"/>
<comment type="caution">
    <text evidence="1">The sequence shown here is derived from an EMBL/GenBank/DDBJ whole genome shotgun (WGS) entry which is preliminary data.</text>
</comment>
<dbReference type="InParanoid" id="A0A2P5G1N2"/>
<protein>
    <submittedName>
        <fullName evidence="1">Uncharacterized protein</fullName>
    </submittedName>
</protein>
<evidence type="ECO:0000313" key="1">
    <source>
        <dbReference type="EMBL" id="POO03936.1"/>
    </source>
</evidence>
<gene>
    <name evidence="1" type="ORF">TorRG33x02_002400</name>
</gene>
<name>A0A2P5G1N2_TREOI</name>
<reference evidence="2" key="1">
    <citation type="submission" date="2016-06" db="EMBL/GenBank/DDBJ databases">
        <title>Parallel loss of symbiosis genes in relatives of nitrogen-fixing non-legume Parasponia.</title>
        <authorList>
            <person name="Van Velzen R."/>
            <person name="Holmer R."/>
            <person name="Bu F."/>
            <person name="Rutten L."/>
            <person name="Van Zeijl A."/>
            <person name="Liu W."/>
            <person name="Santuari L."/>
            <person name="Cao Q."/>
            <person name="Sharma T."/>
            <person name="Shen D."/>
            <person name="Roswanjaya Y."/>
            <person name="Wardhani T."/>
            <person name="Kalhor M.S."/>
            <person name="Jansen J."/>
            <person name="Van den Hoogen J."/>
            <person name="Gungor B."/>
            <person name="Hartog M."/>
            <person name="Hontelez J."/>
            <person name="Verver J."/>
            <person name="Yang W.-C."/>
            <person name="Schijlen E."/>
            <person name="Repin R."/>
            <person name="Schilthuizen M."/>
            <person name="Schranz E."/>
            <person name="Heidstra R."/>
            <person name="Miyata K."/>
            <person name="Fedorova E."/>
            <person name="Kohlen W."/>
            <person name="Bisseling T."/>
            <person name="Smit S."/>
            <person name="Geurts R."/>
        </authorList>
    </citation>
    <scope>NUCLEOTIDE SEQUENCE [LARGE SCALE GENOMIC DNA]</scope>
    <source>
        <strain evidence="2">cv. RG33-2</strain>
    </source>
</reference>
<accession>A0A2P5G1N2</accession>
<dbReference type="EMBL" id="JXTC01000001">
    <property type="protein sequence ID" value="POO03936.1"/>
    <property type="molecule type" value="Genomic_DNA"/>
</dbReference>
<dbReference type="Proteomes" id="UP000237000">
    <property type="component" value="Unassembled WGS sequence"/>
</dbReference>
<evidence type="ECO:0000313" key="2">
    <source>
        <dbReference type="Proteomes" id="UP000237000"/>
    </source>
</evidence>
<proteinExistence type="predicted"/>
<organism evidence="1 2">
    <name type="scientific">Trema orientale</name>
    <name type="common">Charcoal tree</name>
    <name type="synonym">Celtis orientalis</name>
    <dbReference type="NCBI Taxonomy" id="63057"/>
    <lineage>
        <taxon>Eukaryota</taxon>
        <taxon>Viridiplantae</taxon>
        <taxon>Streptophyta</taxon>
        <taxon>Embryophyta</taxon>
        <taxon>Tracheophyta</taxon>
        <taxon>Spermatophyta</taxon>
        <taxon>Magnoliopsida</taxon>
        <taxon>eudicotyledons</taxon>
        <taxon>Gunneridae</taxon>
        <taxon>Pentapetalae</taxon>
        <taxon>rosids</taxon>
        <taxon>fabids</taxon>
        <taxon>Rosales</taxon>
        <taxon>Cannabaceae</taxon>
        <taxon>Trema</taxon>
    </lineage>
</organism>
<dbReference type="AlphaFoldDB" id="A0A2P5G1N2"/>
<sequence length="87" mass="9941">MDSDVSMLVGFTGSLSCKIKSRAVTFPQNISYGLNFEASHEFFFMAMFGMSGGKSERGKENLYYRLRNNIVRGDEENHYFIIAFGNY</sequence>
<keyword evidence="2" id="KW-1185">Reference proteome</keyword>